<evidence type="ECO:0000259" key="2">
    <source>
        <dbReference type="SMART" id="SM00382"/>
    </source>
</evidence>
<dbReference type="SMART" id="SM00382">
    <property type="entry name" value="AAA"/>
    <property type="match status" value="1"/>
</dbReference>
<dbReference type="OrthoDB" id="9810761at2"/>
<name>A0A4V2JT70_PROTD</name>
<feature type="domain" description="AAA+ ATPase" evidence="2">
    <location>
        <begin position="244"/>
        <end position="407"/>
    </location>
</feature>
<comment type="caution">
    <text evidence="3">The sequence shown here is derived from an EMBL/GenBank/DDBJ whole genome shotgun (WGS) entry which is preliminary data.</text>
</comment>
<dbReference type="Proteomes" id="UP000291933">
    <property type="component" value="Unassembled WGS sequence"/>
</dbReference>
<evidence type="ECO:0000313" key="3">
    <source>
        <dbReference type="EMBL" id="TBT95131.1"/>
    </source>
</evidence>
<reference evidence="3 4" key="1">
    <citation type="submission" date="2019-01" db="EMBL/GenBank/DDBJ databases">
        <title>Lactibacter flavus gen. nov., sp. nov., a novel bacterium of the family Propionibacteriaceae isolated from raw milk and dairy products.</title>
        <authorList>
            <person name="Huptas C."/>
            <person name="Wenning M."/>
            <person name="Breitenwieser F."/>
            <person name="Doll E."/>
            <person name="Von Neubeck M."/>
            <person name="Busse H.-J."/>
            <person name="Scherer S."/>
        </authorList>
    </citation>
    <scope>NUCLEOTIDE SEQUENCE [LARGE SCALE GENOMIC DNA]</scope>
    <source>
        <strain evidence="3 4">DSM 22130</strain>
    </source>
</reference>
<evidence type="ECO:0000256" key="1">
    <source>
        <dbReference type="ARBA" id="ARBA00006611"/>
    </source>
</evidence>
<proteinExistence type="inferred from homology"/>
<sequence>MSDAAAAPVVGVRSAFALDELKRARDAHKPPLAVADSTPSEVDWVEASRLRGDASKRLTARLEGLDGCTEAERRELGRAVIVEVVQAATERRFAERGSTWTPLAQAGLAKAVFDLMFGLGRLQPLVDRDDVEDIIVIGHDRVFLNLVDGSKEPGPQVAGSDAELVHLLQDLASRAVPPREFSEAHPELNLNLDGARLAASMSIVHRPSVVIRRHRLVDLDLDDLIGRGTVTPVMASFLAAAVRARRSIVVSGEQGVGKTTLLRALCAEIGPDEVIGVFETERELGLETMTDRHPLVFSWEARPGSSETGADGRRAGEFTLAREMWLSHRYILGRHITGEVRGPEVAEMIMAMESGSGSMSTTHAVSAGMAMEKLASCAMQSGDFTRDAAVMKLARCIDLVVQMRTLLVGADGARRKQRVVDEIVAITPGEDALGYASTTVFRRIAHGTAVPHILPDHLRDLDAHGFNAFEFQSEARRDGGAA</sequence>
<comment type="similarity">
    <text evidence="1">Belongs to the GSP E family.</text>
</comment>
<dbReference type="PANTHER" id="PTHR30486">
    <property type="entry name" value="TWITCHING MOTILITY PROTEIN PILT"/>
    <property type="match status" value="1"/>
</dbReference>
<dbReference type="InterPro" id="IPR050921">
    <property type="entry name" value="T4SS_GSP_E_ATPase"/>
</dbReference>
<gene>
    <name evidence="3" type="ORF">ET996_07515</name>
</gene>
<dbReference type="InterPro" id="IPR027417">
    <property type="entry name" value="P-loop_NTPase"/>
</dbReference>
<dbReference type="Gene3D" id="3.30.450.380">
    <property type="match status" value="1"/>
</dbReference>
<organism evidence="3 4">
    <name type="scientific">Propioniciclava tarda</name>
    <dbReference type="NCBI Taxonomy" id="433330"/>
    <lineage>
        <taxon>Bacteria</taxon>
        <taxon>Bacillati</taxon>
        <taxon>Actinomycetota</taxon>
        <taxon>Actinomycetes</taxon>
        <taxon>Propionibacteriales</taxon>
        <taxon>Propionibacteriaceae</taxon>
        <taxon>Propioniciclava</taxon>
    </lineage>
</organism>
<dbReference type="Gene3D" id="3.40.50.300">
    <property type="entry name" value="P-loop containing nucleotide triphosphate hydrolases"/>
    <property type="match status" value="1"/>
</dbReference>
<dbReference type="EMBL" id="SDMR01000007">
    <property type="protein sequence ID" value="TBT95131.1"/>
    <property type="molecule type" value="Genomic_DNA"/>
</dbReference>
<dbReference type="Pfam" id="PF00437">
    <property type="entry name" value="T2SSE"/>
    <property type="match status" value="1"/>
</dbReference>
<dbReference type="PANTHER" id="PTHR30486:SF6">
    <property type="entry name" value="TYPE IV PILUS RETRACTATION ATPASE PILT"/>
    <property type="match status" value="1"/>
</dbReference>
<accession>A0A4V2JT70</accession>
<dbReference type="InterPro" id="IPR001482">
    <property type="entry name" value="T2SS/T4SS_dom"/>
</dbReference>
<protein>
    <submittedName>
        <fullName evidence="3">CpaF family protein</fullName>
    </submittedName>
</protein>
<dbReference type="AlphaFoldDB" id="A0A4V2JT70"/>
<evidence type="ECO:0000313" key="4">
    <source>
        <dbReference type="Proteomes" id="UP000291933"/>
    </source>
</evidence>
<keyword evidence="4" id="KW-1185">Reference proteome</keyword>
<dbReference type="InterPro" id="IPR003593">
    <property type="entry name" value="AAA+_ATPase"/>
</dbReference>
<dbReference type="GO" id="GO:0016887">
    <property type="term" value="F:ATP hydrolysis activity"/>
    <property type="evidence" value="ECO:0007669"/>
    <property type="project" value="InterPro"/>
</dbReference>
<dbReference type="SUPFAM" id="SSF52540">
    <property type="entry name" value="P-loop containing nucleoside triphosphate hydrolases"/>
    <property type="match status" value="1"/>
</dbReference>